<gene>
    <name evidence="2" type="ORF">CULFYP111_00949</name>
</gene>
<keyword evidence="1" id="KW-0812">Transmembrane</keyword>
<feature type="transmembrane region" description="Helical" evidence="1">
    <location>
        <begin position="67"/>
        <end position="84"/>
    </location>
</feature>
<protein>
    <submittedName>
        <fullName evidence="2">Uncharacterized protein</fullName>
    </submittedName>
</protein>
<dbReference type="AlphaFoldDB" id="A0A6N2SJD9"/>
<reference evidence="2" key="1">
    <citation type="submission" date="2019-11" db="EMBL/GenBank/DDBJ databases">
        <authorList>
            <person name="Feng L."/>
        </authorList>
    </citation>
    <scope>NUCLEOTIDE SEQUENCE</scope>
    <source>
        <strain evidence="2">CUreolyticusLFYP111</strain>
    </source>
</reference>
<keyword evidence="1" id="KW-0472">Membrane</keyword>
<proteinExistence type="predicted"/>
<organism evidence="2">
    <name type="scientific">Campylobacter ureolyticus</name>
    <dbReference type="NCBI Taxonomy" id="827"/>
    <lineage>
        <taxon>Bacteria</taxon>
        <taxon>Pseudomonadati</taxon>
        <taxon>Campylobacterota</taxon>
        <taxon>Epsilonproteobacteria</taxon>
        <taxon>Campylobacterales</taxon>
        <taxon>Campylobacteraceae</taxon>
        <taxon>Campylobacter</taxon>
    </lineage>
</organism>
<feature type="transmembrane region" description="Helical" evidence="1">
    <location>
        <begin position="31"/>
        <end position="55"/>
    </location>
</feature>
<dbReference type="EMBL" id="CACRSK010000002">
    <property type="protein sequence ID" value="VYS93617.1"/>
    <property type="molecule type" value="Genomic_DNA"/>
</dbReference>
<evidence type="ECO:0000256" key="1">
    <source>
        <dbReference type="SAM" id="Phobius"/>
    </source>
</evidence>
<sequence>MVFLILTVLISTVWSILIYRIYTSNLNLIIKIFIIAFCFTIAVYLMPISFIFILIFFKVLHDRKIILLRYNTFLLVILVIVLNLDTIRMHLEKKYYCEYKKDYTVEIIYDDYTPKDIGNFYLDYNRLVKTDKTHTAKKFHSINVYKLKDGESFGYTIDGNPTGKLIAKIYDYFIPYDSFNTTLNKLGSGGDGEYCIKMGYLKNSGYLWELTQIFENHIKYRKDKK</sequence>
<accession>A0A6N2SJD9</accession>
<name>A0A6N2SJD9_9BACT</name>
<evidence type="ECO:0000313" key="2">
    <source>
        <dbReference type="EMBL" id="VYS93617.1"/>
    </source>
</evidence>
<keyword evidence="1" id="KW-1133">Transmembrane helix</keyword>